<dbReference type="EMBL" id="JADLQX010000023">
    <property type="protein sequence ID" value="MBF6301130.1"/>
    <property type="molecule type" value="Genomic_DNA"/>
</dbReference>
<comment type="caution">
    <text evidence="1">The sequence shown here is derived from an EMBL/GenBank/DDBJ whole genome shotgun (WGS) entry which is preliminary data.</text>
</comment>
<proteinExistence type="predicted"/>
<name>A0ABS0CYA8_9NOCA</name>
<accession>A0ABS0CYA8</accession>
<evidence type="ECO:0000313" key="2">
    <source>
        <dbReference type="Proteomes" id="UP000702209"/>
    </source>
</evidence>
<dbReference type="InterPro" id="IPR045727">
    <property type="entry name" value="DUF6081"/>
</dbReference>
<evidence type="ECO:0008006" key="3">
    <source>
        <dbReference type="Google" id="ProtNLM"/>
    </source>
</evidence>
<sequence>MTTRQRGNAAMTYDDLNGPELREDRWRFLEVPLGEDKTWRYADPAAQTEIGDGTVSVRIEAFTRSNAAVQILDNPKQLLVSTEAFDLTGGSRTFAVEMAAENIGVTGEDYRDGFAAFNVLDMGSAQVFDLIATSKNAYAIHERLFVPGVVPKEQAFTHVVHAPLAGVDIKPAEFHRYAVTIDRAADTVGWYVDDSPVYTTYAPRLPETVQIGFGIITLHPIEDGHSTSLRGQGLHGSWRNFTVD</sequence>
<reference evidence="1 2" key="1">
    <citation type="submission" date="2020-10" db="EMBL/GenBank/DDBJ databases">
        <title>Identification of Nocardia species via Next-generation sequencing and recognition of intraspecies genetic diversity.</title>
        <authorList>
            <person name="Li P."/>
            <person name="Li P."/>
            <person name="Lu B."/>
        </authorList>
    </citation>
    <scope>NUCLEOTIDE SEQUENCE [LARGE SCALE GENOMIC DNA]</scope>
    <source>
        <strain evidence="1 2">BJ06-0157</strain>
    </source>
</reference>
<evidence type="ECO:0000313" key="1">
    <source>
        <dbReference type="EMBL" id="MBF6301130.1"/>
    </source>
</evidence>
<organism evidence="1 2">
    <name type="scientific">Nocardia amamiensis</name>
    <dbReference type="NCBI Taxonomy" id="404578"/>
    <lineage>
        <taxon>Bacteria</taxon>
        <taxon>Bacillati</taxon>
        <taxon>Actinomycetota</taxon>
        <taxon>Actinomycetes</taxon>
        <taxon>Mycobacteriales</taxon>
        <taxon>Nocardiaceae</taxon>
        <taxon>Nocardia</taxon>
    </lineage>
</organism>
<keyword evidence="2" id="KW-1185">Reference proteome</keyword>
<dbReference type="Proteomes" id="UP000702209">
    <property type="component" value="Unassembled WGS sequence"/>
</dbReference>
<gene>
    <name evidence="1" type="ORF">IU459_26820</name>
</gene>
<protein>
    <recommendedName>
        <fullName evidence="3">GH16 domain-containing protein</fullName>
    </recommendedName>
</protein>
<dbReference type="Pfam" id="PF19559">
    <property type="entry name" value="DUF6081"/>
    <property type="match status" value="1"/>
</dbReference>